<evidence type="ECO:0000256" key="7">
    <source>
        <dbReference type="SAM" id="Phobius"/>
    </source>
</evidence>
<accession>A0A0T5P1M0</accession>
<evidence type="ECO:0000313" key="9">
    <source>
        <dbReference type="EMBL" id="KRS14992.1"/>
    </source>
</evidence>
<evidence type="ECO:0000256" key="5">
    <source>
        <dbReference type="ARBA" id="ARBA00023136"/>
    </source>
</evidence>
<dbReference type="EMBL" id="LAXI01000030">
    <property type="protein sequence ID" value="KRS14992.1"/>
    <property type="molecule type" value="Genomic_DNA"/>
</dbReference>
<evidence type="ECO:0000256" key="1">
    <source>
        <dbReference type="ARBA" id="ARBA00004651"/>
    </source>
</evidence>
<dbReference type="PANTHER" id="PTHR32309">
    <property type="entry name" value="TYROSINE-PROTEIN KINASE"/>
    <property type="match status" value="1"/>
</dbReference>
<dbReference type="GO" id="GO:0005886">
    <property type="term" value="C:plasma membrane"/>
    <property type="evidence" value="ECO:0007669"/>
    <property type="project" value="UniProtKB-SubCell"/>
</dbReference>
<feature type="coiled-coil region" evidence="6">
    <location>
        <begin position="168"/>
        <end position="238"/>
    </location>
</feature>
<comment type="subcellular location">
    <subcellularLocation>
        <location evidence="1">Cell membrane</location>
        <topology evidence="1">Multi-pass membrane protein</topology>
    </subcellularLocation>
</comment>
<sequence>MTFSDWIEELRDMMRRRFWLIVRLALLGCLATLLFAMSQTHQYTSQAVLQVEDAKVANELAPPTVSGADARQLQIVEQRVMSHDAILDVAASVGVLDELAGLPDSEKVSVLRHSLSVSGVAAARTGTSGDGAISLVRVTATWGDRESAQALAEEVTRRTVDLSRNKRLERAEETLSFFTLRQSKLEAQVADMEESLANFRRQNDMPEGGLRASQEREIEALRAEILSVERQMIVLQRQLERDAGNGNLTRLEERERAEDVARLNDLTEQRDYLTESLNTVSAASEVDPALQAQLTRLTRELTTMQEELASVSESRKAAEIGFQLESEGQSEHLSVLEPASWPDYPSTPSRTKMAVMGAFASLMAALGIAFLLDLMNPVVRSAAVMERDLGFAPVAVIPEAPRSRGRTLLMRAFRGRRRAF</sequence>
<protein>
    <submittedName>
        <fullName evidence="10">Polysaccharide chain length determinant protein, PEP-CTERM locus subfamily</fullName>
    </submittedName>
</protein>
<evidence type="ECO:0000256" key="3">
    <source>
        <dbReference type="ARBA" id="ARBA00022692"/>
    </source>
</evidence>
<keyword evidence="3 7" id="KW-0812">Transmembrane</keyword>
<feature type="domain" description="Polysaccharide chain length determinant N-terminal" evidence="8">
    <location>
        <begin position="9"/>
        <end position="84"/>
    </location>
</feature>
<dbReference type="AlphaFoldDB" id="A0A0T5P1M0"/>
<organism evidence="9 11">
    <name type="scientific">Roseovarius indicus</name>
    <dbReference type="NCBI Taxonomy" id="540747"/>
    <lineage>
        <taxon>Bacteria</taxon>
        <taxon>Pseudomonadati</taxon>
        <taxon>Pseudomonadota</taxon>
        <taxon>Alphaproteobacteria</taxon>
        <taxon>Rhodobacterales</taxon>
        <taxon>Roseobacteraceae</taxon>
        <taxon>Roseovarius</taxon>
    </lineage>
</organism>
<dbReference type="Pfam" id="PF02706">
    <property type="entry name" value="Wzz"/>
    <property type="match status" value="1"/>
</dbReference>
<dbReference type="KEGG" id="rid:RIdsm_04365"/>
<dbReference type="Proteomes" id="UP000051401">
    <property type="component" value="Unassembled WGS sequence"/>
</dbReference>
<gene>
    <name evidence="10" type="ORF">RIdsm_04365</name>
    <name evidence="9" type="ORF">XM52_26250</name>
</gene>
<dbReference type="Proteomes" id="UP000325785">
    <property type="component" value="Chromosome"/>
</dbReference>
<dbReference type="InterPro" id="IPR003856">
    <property type="entry name" value="LPS_length_determ_N"/>
</dbReference>
<keyword evidence="6" id="KW-0175">Coiled coil</keyword>
<evidence type="ECO:0000256" key="6">
    <source>
        <dbReference type="SAM" id="Coils"/>
    </source>
</evidence>
<keyword evidence="4 7" id="KW-1133">Transmembrane helix</keyword>
<reference evidence="10 12" key="2">
    <citation type="submission" date="2018-08" db="EMBL/GenBank/DDBJ databases">
        <title>Genetic Globetrotter - A new plasmid hitch-hiking vast phylogenetic and geographic distances.</title>
        <authorList>
            <person name="Vollmers J."/>
            <person name="Petersen J."/>
        </authorList>
    </citation>
    <scope>NUCLEOTIDE SEQUENCE [LARGE SCALE GENOMIC DNA]</scope>
    <source>
        <strain evidence="10 12">DSM 26383</strain>
    </source>
</reference>
<name>A0A0T5P1M0_9RHOB</name>
<dbReference type="RefSeq" id="WP_057821192.1">
    <property type="nucleotide sequence ID" value="NZ_CAXRJZ010000016.1"/>
</dbReference>
<evidence type="ECO:0000259" key="8">
    <source>
        <dbReference type="Pfam" id="PF02706"/>
    </source>
</evidence>
<dbReference type="OrthoDB" id="7642308at2"/>
<dbReference type="PANTHER" id="PTHR32309:SF31">
    <property type="entry name" value="CAPSULAR EXOPOLYSACCHARIDE FAMILY"/>
    <property type="match status" value="1"/>
</dbReference>
<evidence type="ECO:0000256" key="4">
    <source>
        <dbReference type="ARBA" id="ARBA00022989"/>
    </source>
</evidence>
<keyword evidence="5 7" id="KW-0472">Membrane</keyword>
<evidence type="ECO:0000313" key="12">
    <source>
        <dbReference type="Proteomes" id="UP000325785"/>
    </source>
</evidence>
<keyword evidence="11" id="KW-1185">Reference proteome</keyword>
<feature type="transmembrane region" description="Helical" evidence="7">
    <location>
        <begin position="353"/>
        <end position="372"/>
    </location>
</feature>
<keyword evidence="2" id="KW-1003">Cell membrane</keyword>
<dbReference type="EMBL" id="CP031598">
    <property type="protein sequence ID" value="QEW28534.1"/>
    <property type="molecule type" value="Genomic_DNA"/>
</dbReference>
<evidence type="ECO:0000256" key="2">
    <source>
        <dbReference type="ARBA" id="ARBA00022475"/>
    </source>
</evidence>
<proteinExistence type="predicted"/>
<evidence type="ECO:0000313" key="11">
    <source>
        <dbReference type="Proteomes" id="UP000051401"/>
    </source>
</evidence>
<dbReference type="InterPro" id="IPR050445">
    <property type="entry name" value="Bact_polysacc_biosynth/exp"/>
</dbReference>
<reference evidence="9 11" key="1">
    <citation type="submission" date="2015-04" db="EMBL/GenBank/DDBJ databases">
        <title>The draft genome sequence of Roseovarius indicus B108T.</title>
        <authorList>
            <person name="Li G."/>
            <person name="Lai Q."/>
            <person name="Shao Z."/>
            <person name="Yan P."/>
        </authorList>
    </citation>
    <scope>NUCLEOTIDE SEQUENCE [LARGE SCALE GENOMIC DNA]</scope>
    <source>
        <strain evidence="9 11">B108</strain>
    </source>
</reference>
<dbReference type="STRING" id="540747.SAMN04488031_10521"/>
<dbReference type="PATRIC" id="fig|540747.5.peg.4008"/>
<evidence type="ECO:0000313" key="10">
    <source>
        <dbReference type="EMBL" id="QEW28534.1"/>
    </source>
</evidence>